<dbReference type="InterPro" id="IPR012226">
    <property type="entry name" value="Diguanyl_cyclase/Pdiesterase"/>
</dbReference>
<evidence type="ECO:0000313" key="8">
    <source>
        <dbReference type="Proteomes" id="UP001523550"/>
    </source>
</evidence>
<dbReference type="RefSeq" id="WP_253447097.1">
    <property type="nucleotide sequence ID" value="NZ_JALJYF010000001.1"/>
</dbReference>
<protein>
    <submittedName>
        <fullName evidence="7">Diguanylate cyclase (GGDEF)-like protein/PAS domain S-box-containing protein</fullName>
    </submittedName>
</protein>
<dbReference type="CDD" id="cd01948">
    <property type="entry name" value="EAL"/>
    <property type="match status" value="1"/>
</dbReference>
<dbReference type="SMART" id="SM00091">
    <property type="entry name" value="PAS"/>
    <property type="match status" value="3"/>
</dbReference>
<dbReference type="PIRSF" id="PIRSF005925">
    <property type="entry name" value="Dos"/>
    <property type="match status" value="1"/>
</dbReference>
<dbReference type="InterPro" id="IPR035965">
    <property type="entry name" value="PAS-like_dom_sf"/>
</dbReference>
<dbReference type="EMBL" id="JALJYF010000001">
    <property type="protein sequence ID" value="MCP1727338.1"/>
    <property type="molecule type" value="Genomic_DNA"/>
</dbReference>
<dbReference type="PROSITE" id="PS50883">
    <property type="entry name" value="EAL"/>
    <property type="match status" value="1"/>
</dbReference>
<evidence type="ECO:0000313" key="7">
    <source>
        <dbReference type="EMBL" id="MCP1727338.1"/>
    </source>
</evidence>
<feature type="domain" description="PAS" evidence="3">
    <location>
        <begin position="304"/>
        <end position="349"/>
    </location>
</feature>
<dbReference type="PROSITE" id="PS50112">
    <property type="entry name" value="PAS"/>
    <property type="match status" value="2"/>
</dbReference>
<dbReference type="PROSITE" id="PS50887">
    <property type="entry name" value="GGDEF"/>
    <property type="match status" value="1"/>
</dbReference>
<dbReference type="SMART" id="SM00086">
    <property type="entry name" value="PAC"/>
    <property type="match status" value="3"/>
</dbReference>
<name>A0ABT1GAK1_9GAMM</name>
<dbReference type="PANTHER" id="PTHR44757">
    <property type="entry name" value="DIGUANYLATE CYCLASE DGCP"/>
    <property type="match status" value="1"/>
</dbReference>
<dbReference type="Pfam" id="PF00990">
    <property type="entry name" value="GGDEF"/>
    <property type="match status" value="1"/>
</dbReference>
<dbReference type="InterPro" id="IPR000160">
    <property type="entry name" value="GGDEF_dom"/>
</dbReference>
<dbReference type="PANTHER" id="PTHR44757:SF2">
    <property type="entry name" value="BIOFILM ARCHITECTURE MAINTENANCE PROTEIN MBAA"/>
    <property type="match status" value="1"/>
</dbReference>
<sequence length="864" mass="96900">MGQRRNRPAAIMPDDAELYRALFDASSYAVLVLAANQVVASSPAALSLFGYRRPEELVGCHPSELSPSKQPDGSDSRSQAALHIRQALRYGQHQFEWLHQHADGRGILCDVTLSRLDFEHGPLLRANVRDITQERERESHLRRQATELEAQLAKQNQKLEAANRDLTREISTLKEMEKALSDQQAFFSQLFHASPEGIVLLDSQDHILQANQAWLDMFDYENDQVIGETINDLIVPESMHEQGSSLSDQVLSGQPVNAESRRLRRDGTLLDMSILGAPVMIDENQIGVFGIYRDVTRQRQAEESYRLAYQALQNTVEGVIILDKDRRVVFVNEAFARITGQGRDAVMGERIHLCSDHKGQAMTEAPIWEALSVGGYWEGEIWNRRQSGDVYPALLSVSAVKDSEGEAGHFVCVFNDISQKKEYESQLERLAHYDPLTGLPNRSLFQQECTHALERAKRRGTLVGLIFLDLDHFKMVNDSLGHPIGDQFLIAIARRLEEQLKDNDMLARLGGDEFAILTEGRPDMEALAELSGRLLSELSEPVWVEGHELVSSCSIGISAFPNDGDDADTLLRNADTAMYRAKAKGRNATQFFSAEMNARAYEDLLMSKALRDALERDQFILHYQPCVSLVDNRMTGVEALVRWHHPEQGVIPPSTFIPLAERNGLIGQLGHWVFREACEQTARWRMAGLPPVRVAINVSARQFNRRGLIQEIAKLIADNGLTPRDLHMEITESMMMENPERAQEVLRSVAEMGMDIAVDDFGTGHSSLSYLKDFPIHYLKIDRSFVMGLPEDQGALAIVKAILAMAHNLNLKVIAEGVETAAQRDILAELGCDEAQGYFFSRPRRASELTRLLEANQALPVKSH</sequence>
<accession>A0ABT1GAK1</accession>
<dbReference type="InterPro" id="IPR029787">
    <property type="entry name" value="Nucleotide_cyclase"/>
</dbReference>
<dbReference type="SUPFAM" id="SSF55785">
    <property type="entry name" value="PYP-like sensor domain (PAS domain)"/>
    <property type="match status" value="3"/>
</dbReference>
<evidence type="ECO:0000259" key="4">
    <source>
        <dbReference type="PROSITE" id="PS50113"/>
    </source>
</evidence>
<feature type="domain" description="PAC" evidence="4">
    <location>
        <begin position="377"/>
        <end position="429"/>
    </location>
</feature>
<reference evidence="7 8" key="1">
    <citation type="submission" date="2022-03" db="EMBL/GenBank/DDBJ databases">
        <title>Genomic Encyclopedia of Type Strains, Phase III (KMG-III): the genomes of soil and plant-associated and newly described type strains.</title>
        <authorList>
            <person name="Whitman W."/>
        </authorList>
    </citation>
    <scope>NUCLEOTIDE SEQUENCE [LARGE SCALE GENOMIC DNA]</scope>
    <source>
        <strain evidence="7 8">BSker1</strain>
    </source>
</reference>
<dbReference type="InterPro" id="IPR001633">
    <property type="entry name" value="EAL_dom"/>
</dbReference>
<dbReference type="InterPro" id="IPR043128">
    <property type="entry name" value="Rev_trsase/Diguanyl_cyclase"/>
</dbReference>
<organism evidence="7 8">
    <name type="scientific">Natronospira proteinivora</name>
    <dbReference type="NCBI Taxonomy" id="1807133"/>
    <lineage>
        <taxon>Bacteria</taxon>
        <taxon>Pseudomonadati</taxon>
        <taxon>Pseudomonadota</taxon>
        <taxon>Gammaproteobacteria</taxon>
        <taxon>Natronospirales</taxon>
        <taxon>Natronospiraceae</taxon>
        <taxon>Natronospira</taxon>
    </lineage>
</organism>
<dbReference type="InterPro" id="IPR000014">
    <property type="entry name" value="PAS"/>
</dbReference>
<dbReference type="Pfam" id="PF13426">
    <property type="entry name" value="PAS_9"/>
    <property type="match status" value="2"/>
</dbReference>
<feature type="domain" description="PAC" evidence="4">
    <location>
        <begin position="256"/>
        <end position="307"/>
    </location>
</feature>
<dbReference type="CDD" id="cd01949">
    <property type="entry name" value="GGDEF"/>
    <property type="match status" value="1"/>
</dbReference>
<feature type="domain" description="GGDEF" evidence="6">
    <location>
        <begin position="461"/>
        <end position="594"/>
    </location>
</feature>
<evidence type="ECO:0000256" key="1">
    <source>
        <dbReference type="SAM" id="Coils"/>
    </source>
</evidence>
<dbReference type="InterPro" id="IPR052155">
    <property type="entry name" value="Biofilm_reg_signaling"/>
</dbReference>
<dbReference type="Gene3D" id="3.30.70.270">
    <property type="match status" value="1"/>
</dbReference>
<dbReference type="Gene3D" id="3.30.450.20">
    <property type="entry name" value="PAS domain"/>
    <property type="match status" value="3"/>
</dbReference>
<dbReference type="SUPFAM" id="SSF141868">
    <property type="entry name" value="EAL domain-like"/>
    <property type="match status" value="1"/>
</dbReference>
<proteinExistence type="predicted"/>
<dbReference type="SMART" id="SM00052">
    <property type="entry name" value="EAL"/>
    <property type="match status" value="1"/>
</dbReference>
<dbReference type="InterPro" id="IPR035919">
    <property type="entry name" value="EAL_sf"/>
</dbReference>
<evidence type="ECO:0000259" key="6">
    <source>
        <dbReference type="PROSITE" id="PS50887"/>
    </source>
</evidence>
<keyword evidence="1" id="KW-0175">Coiled coil</keyword>
<feature type="compositionally biased region" description="Polar residues" evidence="2">
    <location>
        <begin position="65"/>
        <end position="79"/>
    </location>
</feature>
<dbReference type="InterPro" id="IPR001610">
    <property type="entry name" value="PAC"/>
</dbReference>
<dbReference type="SMART" id="SM00267">
    <property type="entry name" value="GGDEF"/>
    <property type="match status" value="1"/>
</dbReference>
<feature type="domain" description="PAS" evidence="3">
    <location>
        <begin position="183"/>
        <end position="254"/>
    </location>
</feature>
<feature type="region of interest" description="Disordered" evidence="2">
    <location>
        <begin position="60"/>
        <end position="80"/>
    </location>
</feature>
<keyword evidence="8" id="KW-1185">Reference proteome</keyword>
<evidence type="ECO:0000256" key="2">
    <source>
        <dbReference type="SAM" id="MobiDB-lite"/>
    </source>
</evidence>
<dbReference type="PROSITE" id="PS50113">
    <property type="entry name" value="PAC"/>
    <property type="match status" value="2"/>
</dbReference>
<feature type="domain" description="EAL" evidence="5">
    <location>
        <begin position="603"/>
        <end position="857"/>
    </location>
</feature>
<dbReference type="Pfam" id="PF00989">
    <property type="entry name" value="PAS"/>
    <property type="match status" value="1"/>
</dbReference>
<dbReference type="InterPro" id="IPR013767">
    <property type="entry name" value="PAS_fold"/>
</dbReference>
<dbReference type="NCBIfam" id="TIGR00229">
    <property type="entry name" value="sensory_box"/>
    <property type="match status" value="3"/>
</dbReference>
<dbReference type="InterPro" id="IPR000700">
    <property type="entry name" value="PAS-assoc_C"/>
</dbReference>
<dbReference type="Gene3D" id="3.20.20.450">
    <property type="entry name" value="EAL domain"/>
    <property type="match status" value="1"/>
</dbReference>
<dbReference type="SUPFAM" id="SSF55073">
    <property type="entry name" value="Nucleotide cyclase"/>
    <property type="match status" value="1"/>
</dbReference>
<comment type="caution">
    <text evidence="7">The sequence shown here is derived from an EMBL/GenBank/DDBJ whole genome shotgun (WGS) entry which is preliminary data.</text>
</comment>
<feature type="coiled-coil region" evidence="1">
    <location>
        <begin position="131"/>
        <end position="183"/>
    </location>
</feature>
<evidence type="ECO:0000259" key="5">
    <source>
        <dbReference type="PROSITE" id="PS50883"/>
    </source>
</evidence>
<dbReference type="Pfam" id="PF00563">
    <property type="entry name" value="EAL"/>
    <property type="match status" value="1"/>
</dbReference>
<evidence type="ECO:0000259" key="3">
    <source>
        <dbReference type="PROSITE" id="PS50112"/>
    </source>
</evidence>
<dbReference type="Proteomes" id="UP001523550">
    <property type="component" value="Unassembled WGS sequence"/>
</dbReference>
<gene>
    <name evidence="7" type="ORF">J2T60_001303</name>
</gene>
<dbReference type="NCBIfam" id="TIGR00254">
    <property type="entry name" value="GGDEF"/>
    <property type="match status" value="1"/>
</dbReference>
<dbReference type="CDD" id="cd00130">
    <property type="entry name" value="PAS"/>
    <property type="match status" value="3"/>
</dbReference>